<dbReference type="InterPro" id="IPR023606">
    <property type="entry name" value="CoA-Trfase_III_dom_1_sf"/>
</dbReference>
<dbReference type="Pfam" id="PF02515">
    <property type="entry name" value="CoA_transf_3"/>
    <property type="match status" value="1"/>
</dbReference>
<proteinExistence type="predicted"/>
<dbReference type="InterPro" id="IPR003673">
    <property type="entry name" value="CoA-Trfase_fam_III"/>
</dbReference>
<dbReference type="Proteomes" id="UP000658127">
    <property type="component" value="Unassembled WGS sequence"/>
</dbReference>
<evidence type="ECO:0000313" key="2">
    <source>
        <dbReference type="EMBL" id="GGN78716.1"/>
    </source>
</evidence>
<dbReference type="RefSeq" id="WP_189027735.1">
    <property type="nucleotide sequence ID" value="NZ_BMNE01000003.1"/>
</dbReference>
<comment type="caution">
    <text evidence="2">The sequence shown here is derived from an EMBL/GenBank/DDBJ whole genome shotgun (WGS) entry which is preliminary data.</text>
</comment>
<dbReference type="EMBL" id="BMNE01000003">
    <property type="protein sequence ID" value="GGN78716.1"/>
    <property type="molecule type" value="Genomic_DNA"/>
</dbReference>
<dbReference type="Gene3D" id="3.40.50.10540">
    <property type="entry name" value="Crotonobetainyl-coa:carnitine coa-transferase, domain 1"/>
    <property type="match status" value="1"/>
</dbReference>
<dbReference type="InterPro" id="IPR044855">
    <property type="entry name" value="CoA-Trfase_III_dom3_sf"/>
</dbReference>
<dbReference type="InterPro" id="IPR050483">
    <property type="entry name" value="CoA-transferase_III_domain"/>
</dbReference>
<gene>
    <name evidence="2" type="ORF">GCM10011610_26560</name>
</gene>
<dbReference type="PANTHER" id="PTHR48207">
    <property type="entry name" value="SUCCINATE--HYDROXYMETHYLGLUTARATE COA-TRANSFERASE"/>
    <property type="match status" value="1"/>
</dbReference>
<dbReference type="SUPFAM" id="SSF89796">
    <property type="entry name" value="CoA-transferase family III (CaiB/BaiF)"/>
    <property type="match status" value="1"/>
</dbReference>
<keyword evidence="3" id="KW-1185">Reference proteome</keyword>
<protein>
    <submittedName>
        <fullName evidence="2">CoA transferase</fullName>
    </submittedName>
</protein>
<keyword evidence="1 2" id="KW-0808">Transferase</keyword>
<sequence>MADITQGDPAPLSGIKVLDLSHMLAGPYATMTLADLGAEVIKVEPLAGDMIRRAGPDITDEDTYGGYFASVNRNKKCISLDLRSDMGREVLLRLVAQCDVLVENFRVGVMDRLGLSYESLREINPRLVYGCIRGFGDPRTGEGELTDWPAYDVVAQAMGGVMQVTGEAAGPPMKSGPGLGDIFPAALLTSGVLAGVVRAQRTGQGSFVDVSMYDAMVSLCERIVYQYSVDGSVAHRVGNAHPFFEPFGLYPAMDGWFALAAPTDEIWRLLVTLIGRDDLGSDSRLSSGSGRSAHRDEVRTAIEAWSRTRTLQEIRARLGGRVPFGPVQDARQIVEDGHLARRDMLWTVAHPPTGAPLTLAGQPIHFHGVARSQVRPAPALGEHTDEVLAELDFSDEEVARWRREGILR</sequence>
<reference evidence="3" key="1">
    <citation type="journal article" date="2019" name="Int. J. Syst. Evol. Microbiol.">
        <title>The Global Catalogue of Microorganisms (GCM) 10K type strain sequencing project: providing services to taxonomists for standard genome sequencing and annotation.</title>
        <authorList>
            <consortium name="The Broad Institute Genomics Platform"/>
            <consortium name="The Broad Institute Genome Sequencing Center for Infectious Disease"/>
            <person name="Wu L."/>
            <person name="Ma J."/>
        </authorList>
    </citation>
    <scope>NUCLEOTIDE SEQUENCE [LARGE SCALE GENOMIC DNA]</scope>
    <source>
        <strain evidence="3">CGMCC 4.7329</strain>
    </source>
</reference>
<evidence type="ECO:0000256" key="1">
    <source>
        <dbReference type="ARBA" id="ARBA00022679"/>
    </source>
</evidence>
<organism evidence="2 3">
    <name type="scientific">Nocardia rhizosphaerihabitans</name>
    <dbReference type="NCBI Taxonomy" id="1691570"/>
    <lineage>
        <taxon>Bacteria</taxon>
        <taxon>Bacillati</taxon>
        <taxon>Actinomycetota</taxon>
        <taxon>Actinomycetes</taxon>
        <taxon>Mycobacteriales</taxon>
        <taxon>Nocardiaceae</taxon>
        <taxon>Nocardia</taxon>
    </lineage>
</organism>
<evidence type="ECO:0000313" key="3">
    <source>
        <dbReference type="Proteomes" id="UP000658127"/>
    </source>
</evidence>
<dbReference type="PANTHER" id="PTHR48207:SF3">
    <property type="entry name" value="SUCCINATE--HYDROXYMETHYLGLUTARATE COA-TRANSFERASE"/>
    <property type="match status" value="1"/>
</dbReference>
<dbReference type="Gene3D" id="3.30.1540.10">
    <property type="entry name" value="formyl-coa transferase, domain 3"/>
    <property type="match status" value="1"/>
</dbReference>
<name>A0ABQ2KEG2_9NOCA</name>
<dbReference type="GO" id="GO:0016740">
    <property type="term" value="F:transferase activity"/>
    <property type="evidence" value="ECO:0007669"/>
    <property type="project" value="UniProtKB-KW"/>
</dbReference>
<accession>A0ABQ2KEG2</accession>